<evidence type="ECO:0000256" key="8">
    <source>
        <dbReference type="ARBA" id="ARBA00023056"/>
    </source>
</evidence>
<dbReference type="InterPro" id="IPR004193">
    <property type="entry name" value="Glyco_hydro_13_N"/>
</dbReference>
<keyword evidence="14" id="KW-1185">Reference proteome</keyword>
<sequence length="615" mass="72581">MFNTEHANLFLLGHDYLAYQLLGSKLNKNEQNEIISTTFTVYAPHAKEVRLISEFNFYNGSEHVFNKVHPQGFFQITIHRNMEYELYKYEIITTSGEILHKSDPFGFYHELRPGNASKVYDIDGYEWHDQLFIEQRKPLDKEPVLIYEVHSGSWRRKFGGFKPYNEVCHELIEYVKNQGFTHIELMPIYEHPLDDSWGYQGTGFFSATSRYGSPKDLMYLIDQCHQNNIGVIIDWVLGHINKDSFGLSRFDGSFLYEYEDSFKRENVTWGTVNLDFSKGITKSFMSSALHFWMEYFHVDGFRIDAVSNLIYYLGNKDNGVNLEATNYLKELSSSLYEKNPYLLFSAEDSTDFPKVTHKVKEGGLGFNYKWNMGFMNDTLEYFKNDPIYRKYHHHKLTFGMVYTYNEQFILPYSHDEVVHMKGSLWNKMSGSYEQKFANLRVLMTFYMTHPGKKLLFMGQEFAQISEWDFKKELDWNLLTFPIHDSFNRYFRDLAQVYRHHTALYQKDHDPSGFKWVMVDNMNQSIYAYLRFSDDETLLIIHNMTPNFYQTYQLGVPFEGFYEEILNSDKDIYSGHNQYNGLSLKSTKGQVHGFDNFITLKVAGLTSMIFKYKKSK</sequence>
<comment type="catalytic activity">
    <reaction evidence="1">
        <text>Transfers a segment of a (1-&gt;4)-alpha-D-glucan chain to a primary hydroxy group in a similar glucan chain.</text>
        <dbReference type="EC" id="2.4.1.18"/>
    </reaction>
</comment>
<dbReference type="SUPFAM" id="SSF51011">
    <property type="entry name" value="Glycosyl hydrolase domain"/>
    <property type="match status" value="1"/>
</dbReference>
<dbReference type="NCBIfam" id="NF008967">
    <property type="entry name" value="PRK12313.1"/>
    <property type="match status" value="1"/>
</dbReference>
<keyword evidence="6" id="KW-0328">Glycosyltransferase</keyword>
<keyword evidence="9" id="KW-0119">Carbohydrate metabolism</keyword>
<comment type="similarity">
    <text evidence="3">Belongs to the glycosyl hydrolase 13 family. GlgB subfamily.</text>
</comment>
<dbReference type="Gene3D" id="3.20.20.80">
    <property type="entry name" value="Glycosidases"/>
    <property type="match status" value="1"/>
</dbReference>
<evidence type="ECO:0000256" key="11">
    <source>
        <dbReference type="PIRSR" id="PIRSR000463-1"/>
    </source>
</evidence>
<evidence type="ECO:0000256" key="7">
    <source>
        <dbReference type="ARBA" id="ARBA00022679"/>
    </source>
</evidence>
<comment type="pathway">
    <text evidence="2">Glycan biosynthesis; glycogen biosynthesis.</text>
</comment>
<accession>A0A061AGR1</accession>
<name>A0A061AGR1_9MOLU</name>
<gene>
    <name evidence="13" type="primary">glgB</name>
    <name evidence="13" type="ORF">Aocu_06680</name>
</gene>
<dbReference type="GO" id="GO:0043169">
    <property type="term" value="F:cation binding"/>
    <property type="evidence" value="ECO:0007669"/>
    <property type="project" value="InterPro"/>
</dbReference>
<dbReference type="CDD" id="cd11322">
    <property type="entry name" value="AmyAc_Glg_BE"/>
    <property type="match status" value="1"/>
</dbReference>
<proteinExistence type="inferred from homology"/>
<dbReference type="SMART" id="SM00642">
    <property type="entry name" value="Aamy"/>
    <property type="match status" value="1"/>
</dbReference>
<dbReference type="STRING" id="35623.Aocu_06680"/>
<feature type="active site" description="Proton donor" evidence="11">
    <location>
        <position position="347"/>
    </location>
</feature>
<evidence type="ECO:0000256" key="5">
    <source>
        <dbReference type="ARBA" id="ARBA00022600"/>
    </source>
</evidence>
<evidence type="ECO:0000256" key="9">
    <source>
        <dbReference type="ARBA" id="ARBA00023277"/>
    </source>
</evidence>
<keyword evidence="7" id="KW-0808">Transferase</keyword>
<evidence type="ECO:0000259" key="12">
    <source>
        <dbReference type="SMART" id="SM00642"/>
    </source>
</evidence>
<evidence type="ECO:0000256" key="1">
    <source>
        <dbReference type="ARBA" id="ARBA00000826"/>
    </source>
</evidence>
<dbReference type="InterPro" id="IPR013780">
    <property type="entry name" value="Glyco_hydro_b"/>
</dbReference>
<dbReference type="InterPro" id="IPR006048">
    <property type="entry name" value="A-amylase/branching_C"/>
</dbReference>
<dbReference type="Pfam" id="PF02806">
    <property type="entry name" value="Alpha-amylase_C"/>
    <property type="match status" value="1"/>
</dbReference>
<dbReference type="InterPro" id="IPR017853">
    <property type="entry name" value="GH"/>
</dbReference>
<dbReference type="InterPro" id="IPR006407">
    <property type="entry name" value="GlgB"/>
</dbReference>
<dbReference type="Pfam" id="PF02922">
    <property type="entry name" value="CBM_48"/>
    <property type="match status" value="1"/>
</dbReference>
<dbReference type="EMBL" id="LK028559">
    <property type="protein sequence ID" value="CDR30741.1"/>
    <property type="molecule type" value="Genomic_DNA"/>
</dbReference>
<dbReference type="GO" id="GO:0005978">
    <property type="term" value="P:glycogen biosynthetic process"/>
    <property type="evidence" value="ECO:0007669"/>
    <property type="project" value="UniProtKB-UniRule"/>
</dbReference>
<dbReference type="EC" id="2.4.1.18" evidence="4 10"/>
<dbReference type="NCBIfam" id="TIGR01515">
    <property type="entry name" value="branching_enzym"/>
    <property type="match status" value="1"/>
</dbReference>
<dbReference type="Gene3D" id="2.60.40.10">
    <property type="entry name" value="Immunoglobulins"/>
    <property type="match status" value="1"/>
</dbReference>
<dbReference type="KEGG" id="aoc:Aocu_06680"/>
<dbReference type="AlphaFoldDB" id="A0A061AGR1"/>
<dbReference type="Pfam" id="PF00128">
    <property type="entry name" value="Alpha-amylase"/>
    <property type="match status" value="1"/>
</dbReference>
<dbReference type="InParanoid" id="A0A061AGR1"/>
<dbReference type="PATRIC" id="fig|35623.3.peg.668"/>
<feature type="active site" description="Nucleophile" evidence="11">
    <location>
        <position position="304"/>
    </location>
</feature>
<organism evidence="13 14">
    <name type="scientific">Acholeplasma oculi</name>
    <dbReference type="NCBI Taxonomy" id="35623"/>
    <lineage>
        <taxon>Bacteria</taxon>
        <taxon>Bacillati</taxon>
        <taxon>Mycoplasmatota</taxon>
        <taxon>Mollicutes</taxon>
        <taxon>Acholeplasmatales</taxon>
        <taxon>Acholeplasmataceae</taxon>
        <taxon>Acholeplasma</taxon>
    </lineage>
</organism>
<keyword evidence="8" id="KW-0320">Glycogen biosynthesis</keyword>
<dbReference type="PANTHER" id="PTHR43651:SF3">
    <property type="entry name" value="1,4-ALPHA-GLUCAN-BRANCHING ENZYME"/>
    <property type="match status" value="1"/>
</dbReference>
<evidence type="ECO:0000256" key="2">
    <source>
        <dbReference type="ARBA" id="ARBA00004964"/>
    </source>
</evidence>
<reference evidence="14" key="1">
    <citation type="submission" date="2014-05" db="EMBL/GenBank/DDBJ databases">
        <authorList>
            <person name="Kube M."/>
        </authorList>
    </citation>
    <scope>NUCLEOTIDE SEQUENCE [LARGE SCALE GENOMIC DNA]</scope>
</reference>
<keyword evidence="5" id="KW-0321">Glycogen metabolism</keyword>
<dbReference type="RefSeq" id="WP_045749254.1">
    <property type="nucleotide sequence ID" value="NZ_FUZK01000001.1"/>
</dbReference>
<dbReference type="InterPro" id="IPR044143">
    <property type="entry name" value="GlgB_N_E_set_prok"/>
</dbReference>
<evidence type="ECO:0000313" key="14">
    <source>
        <dbReference type="Proteomes" id="UP000032434"/>
    </source>
</evidence>
<dbReference type="CDD" id="cd02855">
    <property type="entry name" value="E_set_GBE_prok_N"/>
    <property type="match status" value="1"/>
</dbReference>
<dbReference type="UniPathway" id="UPA00164"/>
<dbReference type="GO" id="GO:0004553">
    <property type="term" value="F:hydrolase activity, hydrolyzing O-glycosyl compounds"/>
    <property type="evidence" value="ECO:0007669"/>
    <property type="project" value="InterPro"/>
</dbReference>
<dbReference type="GO" id="GO:0003844">
    <property type="term" value="F:1,4-alpha-glucan branching enzyme activity"/>
    <property type="evidence" value="ECO:0007669"/>
    <property type="project" value="UniProtKB-UniRule"/>
</dbReference>
<dbReference type="Proteomes" id="UP000032434">
    <property type="component" value="Chromosome 1"/>
</dbReference>
<evidence type="ECO:0000313" key="13">
    <source>
        <dbReference type="EMBL" id="CDR30741.1"/>
    </source>
</evidence>
<dbReference type="HOGENOM" id="CLU_004245_4_0_14"/>
<dbReference type="InterPro" id="IPR006047">
    <property type="entry name" value="GH13_cat_dom"/>
</dbReference>
<dbReference type="PIRSF" id="PIRSF000463">
    <property type="entry name" value="GlgB"/>
    <property type="match status" value="1"/>
</dbReference>
<evidence type="ECO:0000256" key="4">
    <source>
        <dbReference type="ARBA" id="ARBA00012541"/>
    </source>
</evidence>
<evidence type="ECO:0000256" key="10">
    <source>
        <dbReference type="NCBIfam" id="TIGR01515"/>
    </source>
</evidence>
<dbReference type="PANTHER" id="PTHR43651">
    <property type="entry name" value="1,4-ALPHA-GLUCAN-BRANCHING ENZYME"/>
    <property type="match status" value="1"/>
</dbReference>
<dbReference type="GO" id="GO:0005829">
    <property type="term" value="C:cytosol"/>
    <property type="evidence" value="ECO:0007669"/>
    <property type="project" value="TreeGrafter"/>
</dbReference>
<dbReference type="FunCoup" id="A0A061AGR1">
    <property type="interactions" value="218"/>
</dbReference>
<evidence type="ECO:0000256" key="3">
    <source>
        <dbReference type="ARBA" id="ARBA00009000"/>
    </source>
</evidence>
<protein>
    <recommendedName>
        <fullName evidence="4 10">1,4-alpha-glucan branching enzyme</fullName>
        <ecNumber evidence="4 10">2.4.1.18</ecNumber>
    </recommendedName>
</protein>
<dbReference type="InterPro" id="IPR013783">
    <property type="entry name" value="Ig-like_fold"/>
</dbReference>
<dbReference type="Gene3D" id="2.60.40.1180">
    <property type="entry name" value="Golgi alpha-mannosidase II"/>
    <property type="match status" value="1"/>
</dbReference>
<dbReference type="OrthoDB" id="9800174at2"/>
<feature type="domain" description="Glycosyl hydrolase family 13 catalytic" evidence="12">
    <location>
        <begin position="148"/>
        <end position="495"/>
    </location>
</feature>
<evidence type="ECO:0000256" key="6">
    <source>
        <dbReference type="ARBA" id="ARBA00022676"/>
    </source>
</evidence>
<dbReference type="SUPFAM" id="SSF51445">
    <property type="entry name" value="(Trans)glycosidases"/>
    <property type="match status" value="1"/>
</dbReference>
<dbReference type="InterPro" id="IPR037439">
    <property type="entry name" value="Branching_enzy"/>
</dbReference>